<name>A0A2H9T7L9_9ZZZZ</name>
<dbReference type="InterPro" id="IPR036390">
    <property type="entry name" value="WH_DNA-bd_sf"/>
</dbReference>
<dbReference type="InterPro" id="IPR036388">
    <property type="entry name" value="WH-like_DNA-bd_sf"/>
</dbReference>
<dbReference type="GO" id="GO:0003677">
    <property type="term" value="F:DNA binding"/>
    <property type="evidence" value="ECO:0007669"/>
    <property type="project" value="UniProtKB-KW"/>
</dbReference>
<proteinExistence type="inferred from homology"/>
<evidence type="ECO:0000256" key="1">
    <source>
        <dbReference type="ARBA" id="ARBA00009437"/>
    </source>
</evidence>
<dbReference type="EMBL" id="NSIT01000085">
    <property type="protein sequence ID" value="PJE79235.1"/>
    <property type="molecule type" value="Genomic_DNA"/>
</dbReference>
<dbReference type="PANTHER" id="PTHR30537">
    <property type="entry name" value="HTH-TYPE TRANSCRIPTIONAL REGULATOR"/>
    <property type="match status" value="1"/>
</dbReference>
<comment type="caution">
    <text evidence="6">The sequence shown here is derived from an EMBL/GenBank/DDBJ whole genome shotgun (WGS) entry which is preliminary data.</text>
</comment>
<protein>
    <submittedName>
        <fullName evidence="6">HTH-type transcriptional regulator PgrR</fullName>
    </submittedName>
</protein>
<dbReference type="PANTHER" id="PTHR30537:SF5">
    <property type="entry name" value="HTH-TYPE TRANSCRIPTIONAL ACTIVATOR TTDR-RELATED"/>
    <property type="match status" value="1"/>
</dbReference>
<dbReference type="Pfam" id="PF03466">
    <property type="entry name" value="LysR_substrate"/>
    <property type="match status" value="1"/>
</dbReference>
<keyword evidence="2" id="KW-0805">Transcription regulation</keyword>
<keyword evidence="4" id="KW-0804">Transcription</keyword>
<feature type="domain" description="HTH lysR-type" evidence="5">
    <location>
        <begin position="1"/>
        <end position="58"/>
    </location>
</feature>
<evidence type="ECO:0000256" key="2">
    <source>
        <dbReference type="ARBA" id="ARBA00023015"/>
    </source>
</evidence>
<comment type="similarity">
    <text evidence="1">Belongs to the LysR transcriptional regulatory family.</text>
</comment>
<sequence>MDIEIFQMLNEVAISHSFTAASKKLDIPKSTISKKIKNFEKKFGVSVFVRNTRYVKVTRLGSAIIKRSNKILHEHNELLTFINGCKEKPEGTVKVIAPSEFNVYILSYFISEFCQRYPDINIECSTHIYDNHAVADLDFDVLFSLNGVRVHEDLICRNLPHFNRKLVVSPDYLALRAFNGRAPDLGLETLIMNNTDPWVLRQADHQLTIKPKQQKIQSDSMRFSLNLCLNGAGIAALPAMFVDKYLDEGKLVEVLPDWSMPEEKMQIIYPSRSIAHLCARVFIQEFMNYDYRV</sequence>
<dbReference type="SUPFAM" id="SSF46785">
    <property type="entry name" value="Winged helix' DNA-binding domain"/>
    <property type="match status" value="1"/>
</dbReference>
<evidence type="ECO:0000256" key="4">
    <source>
        <dbReference type="ARBA" id="ARBA00023163"/>
    </source>
</evidence>
<keyword evidence="3" id="KW-0238">DNA-binding</keyword>
<organism evidence="6">
    <name type="scientific">invertebrate metagenome</name>
    <dbReference type="NCBI Taxonomy" id="1711999"/>
    <lineage>
        <taxon>unclassified sequences</taxon>
        <taxon>metagenomes</taxon>
        <taxon>organismal metagenomes</taxon>
    </lineage>
</organism>
<dbReference type="InterPro" id="IPR005119">
    <property type="entry name" value="LysR_subst-bd"/>
</dbReference>
<dbReference type="Pfam" id="PF00126">
    <property type="entry name" value="HTH_1"/>
    <property type="match status" value="1"/>
</dbReference>
<gene>
    <name evidence="6" type="primary">pgrR_2</name>
    <name evidence="6" type="ORF">CI610_01806</name>
</gene>
<accession>A0A2H9T7L9</accession>
<dbReference type="Gene3D" id="3.40.190.290">
    <property type="match status" value="1"/>
</dbReference>
<dbReference type="AlphaFoldDB" id="A0A2H9T7L9"/>
<dbReference type="Gene3D" id="1.10.10.10">
    <property type="entry name" value="Winged helix-like DNA-binding domain superfamily/Winged helix DNA-binding domain"/>
    <property type="match status" value="1"/>
</dbReference>
<evidence type="ECO:0000259" key="5">
    <source>
        <dbReference type="PROSITE" id="PS50931"/>
    </source>
</evidence>
<evidence type="ECO:0000256" key="3">
    <source>
        <dbReference type="ARBA" id="ARBA00023125"/>
    </source>
</evidence>
<dbReference type="GO" id="GO:0003700">
    <property type="term" value="F:DNA-binding transcription factor activity"/>
    <property type="evidence" value="ECO:0007669"/>
    <property type="project" value="InterPro"/>
</dbReference>
<dbReference type="SUPFAM" id="SSF53850">
    <property type="entry name" value="Periplasmic binding protein-like II"/>
    <property type="match status" value="1"/>
</dbReference>
<dbReference type="PROSITE" id="PS50931">
    <property type="entry name" value="HTH_LYSR"/>
    <property type="match status" value="1"/>
</dbReference>
<dbReference type="InterPro" id="IPR000847">
    <property type="entry name" value="LysR_HTH_N"/>
</dbReference>
<reference evidence="6" key="1">
    <citation type="journal article" date="2017" name="Appl. Environ. Microbiol.">
        <title>Molecular characterization of an Endozoicomonas-like organism causing infection in king scallop Pecten maximus L.</title>
        <authorList>
            <person name="Cano I."/>
            <person name="van Aerle R."/>
            <person name="Ross S."/>
            <person name="Verner-Jeffreys D.W."/>
            <person name="Paley R.K."/>
            <person name="Rimmer G."/>
            <person name="Ryder D."/>
            <person name="Hooper P."/>
            <person name="Stone D."/>
            <person name="Feist S.W."/>
        </authorList>
    </citation>
    <scope>NUCLEOTIDE SEQUENCE</scope>
</reference>
<evidence type="ECO:0000313" key="6">
    <source>
        <dbReference type="EMBL" id="PJE79235.1"/>
    </source>
</evidence>
<dbReference type="InterPro" id="IPR058163">
    <property type="entry name" value="LysR-type_TF_proteobact-type"/>
</dbReference>